<organism evidence="1 2">
    <name type="scientific">Prorocentrum cordatum</name>
    <dbReference type="NCBI Taxonomy" id="2364126"/>
    <lineage>
        <taxon>Eukaryota</taxon>
        <taxon>Sar</taxon>
        <taxon>Alveolata</taxon>
        <taxon>Dinophyceae</taxon>
        <taxon>Prorocentrales</taxon>
        <taxon>Prorocentraceae</taxon>
        <taxon>Prorocentrum</taxon>
    </lineage>
</organism>
<comment type="caution">
    <text evidence="1">The sequence shown here is derived from an EMBL/GenBank/DDBJ whole genome shotgun (WGS) entry which is preliminary data.</text>
</comment>
<name>A0ABN9U5P6_9DINO</name>
<protein>
    <submittedName>
        <fullName evidence="1">Uncharacterized protein</fullName>
    </submittedName>
</protein>
<keyword evidence="2" id="KW-1185">Reference proteome</keyword>
<reference evidence="1" key="1">
    <citation type="submission" date="2023-10" db="EMBL/GenBank/DDBJ databases">
        <authorList>
            <person name="Chen Y."/>
            <person name="Shah S."/>
            <person name="Dougan E. K."/>
            <person name="Thang M."/>
            <person name="Chan C."/>
        </authorList>
    </citation>
    <scope>NUCLEOTIDE SEQUENCE [LARGE SCALE GENOMIC DNA]</scope>
</reference>
<feature type="non-terminal residue" evidence="1">
    <location>
        <position position="74"/>
    </location>
</feature>
<feature type="non-terminal residue" evidence="1">
    <location>
        <position position="1"/>
    </location>
</feature>
<gene>
    <name evidence="1" type="ORF">PCOR1329_LOCUS45218</name>
</gene>
<evidence type="ECO:0000313" key="2">
    <source>
        <dbReference type="Proteomes" id="UP001189429"/>
    </source>
</evidence>
<sequence length="74" mass="8286">ARHSGAGIDAALKYRARLEIKARGRSKADKSVLWCDSKAKIVVSVDKLRGSISARVKMCERRLKDFLCVWIEPA</sequence>
<dbReference type="Proteomes" id="UP001189429">
    <property type="component" value="Unassembled WGS sequence"/>
</dbReference>
<evidence type="ECO:0000313" key="1">
    <source>
        <dbReference type="EMBL" id="CAK0853878.1"/>
    </source>
</evidence>
<accession>A0ABN9U5P6</accession>
<dbReference type="EMBL" id="CAUYUJ010015433">
    <property type="protein sequence ID" value="CAK0853878.1"/>
    <property type="molecule type" value="Genomic_DNA"/>
</dbReference>
<proteinExistence type="predicted"/>